<feature type="domain" description="SWIM-type" evidence="2">
    <location>
        <begin position="72"/>
        <end position="108"/>
    </location>
</feature>
<comment type="caution">
    <text evidence="3">The sequence shown here is derived from an EMBL/GenBank/DDBJ whole genome shotgun (WGS) entry which is preliminary data.</text>
</comment>
<organism evidence="3 4">
    <name type="scientific">Anabarilius grahami</name>
    <name type="common">Kanglang fish</name>
    <name type="synonym">Barilius grahami</name>
    <dbReference type="NCBI Taxonomy" id="495550"/>
    <lineage>
        <taxon>Eukaryota</taxon>
        <taxon>Metazoa</taxon>
        <taxon>Chordata</taxon>
        <taxon>Craniata</taxon>
        <taxon>Vertebrata</taxon>
        <taxon>Euteleostomi</taxon>
        <taxon>Actinopterygii</taxon>
        <taxon>Neopterygii</taxon>
        <taxon>Teleostei</taxon>
        <taxon>Ostariophysi</taxon>
        <taxon>Cypriniformes</taxon>
        <taxon>Xenocyprididae</taxon>
        <taxon>Xenocypridinae</taxon>
        <taxon>Xenocypridinae incertae sedis</taxon>
        <taxon>Anabarilius</taxon>
    </lineage>
</organism>
<dbReference type="PANTHER" id="PTHR47526">
    <property type="entry name" value="ATP-DEPENDENT DNA HELICASE"/>
    <property type="match status" value="1"/>
</dbReference>
<evidence type="ECO:0000256" key="1">
    <source>
        <dbReference type="PROSITE-ProRule" id="PRU00325"/>
    </source>
</evidence>
<sequence length="461" mass="51906">MSFGDIYIYLVHNPSPYSGESLKAYKSTEAYMYFKSEWVNDPRVYHLEMKKLFLFTGKVKHSQNLSVNPTHPWITVQEDGTVLMAHCTCKAGLGEVCSHAAALLYSVLAAADIKNGQACTEKPCAWAQTSMNSVRGVPYEEICNISFSHKQEPCSSLEDQGPGCPDIRPSNKDCQAFFEALHISELQESKPKKSAILSVIEGHSHRYIPKVMQLDLPAPLSTLYSSTWLEMDFPLLLIESAKVFDDLHLTKQQLRRRPRIKVSLDSRVWFDQRAGRVTASEFSEAVRAGTPVSLIKRICYPRASRFSTEATRLPGEGIRFIINSELPWIGASPDGVVACTCHGDGVLEIKCPFKTRNCSLTESFKDSSFCLGIGEDGVMALRHLHKYMYQVQAQMHIAEMSYCDFMVWTPQEVFTQRIPYDPVFHNAYGKVVNFIKTGVLPELLGKWYTAPRLTPIYTTAT</sequence>
<keyword evidence="1" id="KW-0862">Zinc</keyword>
<keyword evidence="1" id="KW-0479">Metal-binding</keyword>
<keyword evidence="4" id="KW-1185">Reference proteome</keyword>
<dbReference type="InterPro" id="IPR011335">
    <property type="entry name" value="Restrct_endonuc-II-like"/>
</dbReference>
<name>A0A3N0XH14_ANAGA</name>
<dbReference type="Gene3D" id="3.90.320.10">
    <property type="match status" value="2"/>
</dbReference>
<evidence type="ECO:0000259" key="2">
    <source>
        <dbReference type="PROSITE" id="PS50966"/>
    </source>
</evidence>
<dbReference type="InterPro" id="IPR011604">
    <property type="entry name" value="PDDEXK-like_dom_sf"/>
</dbReference>
<dbReference type="OrthoDB" id="6155932at2759"/>
<dbReference type="EMBL" id="RJVU01075410">
    <property type="protein sequence ID" value="ROI16375.1"/>
    <property type="molecule type" value="Genomic_DNA"/>
</dbReference>
<dbReference type="GO" id="GO:0008270">
    <property type="term" value="F:zinc ion binding"/>
    <property type="evidence" value="ECO:0007669"/>
    <property type="project" value="UniProtKB-KW"/>
</dbReference>
<dbReference type="PANTHER" id="PTHR47526:SF3">
    <property type="entry name" value="PHD-TYPE DOMAIN-CONTAINING PROTEIN"/>
    <property type="match status" value="1"/>
</dbReference>
<dbReference type="InterPro" id="IPR007527">
    <property type="entry name" value="Znf_SWIM"/>
</dbReference>
<dbReference type="Pfam" id="PF09588">
    <property type="entry name" value="YqaJ"/>
    <property type="match status" value="1"/>
</dbReference>
<reference evidence="3 4" key="1">
    <citation type="submission" date="2018-10" db="EMBL/GenBank/DDBJ databases">
        <title>Genome assembly for a Yunnan-Guizhou Plateau 3E fish, Anabarilius grahami (Regan), and its evolutionary and genetic applications.</title>
        <authorList>
            <person name="Jiang W."/>
        </authorList>
    </citation>
    <scope>NUCLEOTIDE SEQUENCE [LARGE SCALE GENOMIC DNA]</scope>
    <source>
        <strain evidence="3">AG-KIZ</strain>
        <tissue evidence="3">Muscle</tissue>
    </source>
</reference>
<dbReference type="Proteomes" id="UP000281406">
    <property type="component" value="Unassembled WGS sequence"/>
</dbReference>
<dbReference type="GO" id="GO:0006281">
    <property type="term" value="P:DNA repair"/>
    <property type="evidence" value="ECO:0007669"/>
    <property type="project" value="UniProtKB-ARBA"/>
</dbReference>
<dbReference type="CDD" id="cd22343">
    <property type="entry name" value="PDDEXK_lambda_exonuclease-like"/>
    <property type="match status" value="1"/>
</dbReference>
<proteinExistence type="predicted"/>
<protein>
    <recommendedName>
        <fullName evidence="2">SWIM-type domain-containing protein</fullName>
    </recommendedName>
</protein>
<accession>A0A3N0XH14</accession>
<dbReference type="PROSITE" id="PS50966">
    <property type="entry name" value="ZF_SWIM"/>
    <property type="match status" value="1"/>
</dbReference>
<gene>
    <name evidence="3" type="ORF">DPX16_5850</name>
</gene>
<evidence type="ECO:0000313" key="4">
    <source>
        <dbReference type="Proteomes" id="UP000281406"/>
    </source>
</evidence>
<dbReference type="AlphaFoldDB" id="A0A3N0XH14"/>
<keyword evidence="1" id="KW-0863">Zinc-finger</keyword>
<evidence type="ECO:0000313" key="3">
    <source>
        <dbReference type="EMBL" id="ROI16375.1"/>
    </source>
</evidence>
<dbReference type="InterPro" id="IPR019080">
    <property type="entry name" value="YqaJ_viral_recombinase"/>
</dbReference>
<dbReference type="SUPFAM" id="SSF52980">
    <property type="entry name" value="Restriction endonuclease-like"/>
    <property type="match status" value="1"/>
</dbReference>